<feature type="compositionally biased region" description="Basic and acidic residues" evidence="1">
    <location>
        <begin position="188"/>
        <end position="197"/>
    </location>
</feature>
<gene>
    <name evidence="3" type="ORF">H9L01_09030</name>
</gene>
<protein>
    <submittedName>
        <fullName evidence="3">Uncharacterized protein</fullName>
    </submittedName>
</protein>
<proteinExistence type="predicted"/>
<feature type="transmembrane region" description="Helical" evidence="2">
    <location>
        <begin position="152"/>
        <end position="173"/>
    </location>
</feature>
<organism evidence="3 4">
    <name type="scientific">Erysipelothrix inopinata</name>
    <dbReference type="NCBI Taxonomy" id="225084"/>
    <lineage>
        <taxon>Bacteria</taxon>
        <taxon>Bacillati</taxon>
        <taxon>Bacillota</taxon>
        <taxon>Erysipelotrichia</taxon>
        <taxon>Erysipelotrichales</taxon>
        <taxon>Erysipelotrichaceae</taxon>
        <taxon>Erysipelothrix</taxon>
    </lineage>
</organism>
<reference evidence="3 4" key="1">
    <citation type="submission" date="2020-08" db="EMBL/GenBank/DDBJ databases">
        <title>Genome sequence of Erysipelothrix inopinata DSM 15511T.</title>
        <authorList>
            <person name="Hyun D.-W."/>
            <person name="Bae J.-W."/>
        </authorList>
    </citation>
    <scope>NUCLEOTIDE SEQUENCE [LARGE SCALE GENOMIC DNA]</scope>
    <source>
        <strain evidence="3 4">DSM 15511</strain>
    </source>
</reference>
<dbReference type="KEGG" id="eio:H9L01_09030"/>
<evidence type="ECO:0000256" key="2">
    <source>
        <dbReference type="SAM" id="Phobius"/>
    </source>
</evidence>
<evidence type="ECO:0000313" key="4">
    <source>
        <dbReference type="Proteomes" id="UP000515928"/>
    </source>
</evidence>
<evidence type="ECO:0000256" key="1">
    <source>
        <dbReference type="SAM" id="MobiDB-lite"/>
    </source>
</evidence>
<keyword evidence="2" id="KW-0812">Transmembrane</keyword>
<dbReference type="EMBL" id="CP060715">
    <property type="protein sequence ID" value="QNN60502.1"/>
    <property type="molecule type" value="Genomic_DNA"/>
</dbReference>
<keyword evidence="4" id="KW-1185">Reference proteome</keyword>
<evidence type="ECO:0000313" key="3">
    <source>
        <dbReference type="EMBL" id="QNN60502.1"/>
    </source>
</evidence>
<name>A0A7G9RY27_9FIRM</name>
<feature type="region of interest" description="Disordered" evidence="1">
    <location>
        <begin position="184"/>
        <end position="205"/>
    </location>
</feature>
<sequence>MNHTDEDLIKMNVFKDKRRRMLYLIKGKQEGYHLQESDLKILNLLDGRKMWSLMIFVMMLGIFKIQIIWSIAVPVVVYIAMTLYFKFVFLKDRNIVKISDADFERMERPEMIEASNSDNLLFTIIPLFAVLIIVLSNVEKNAAVAVTTMDTILYYVADVILLSISFFYGSRYFKTKHKLKALKVSENNPKEAEETKKESKKNKKK</sequence>
<dbReference type="Proteomes" id="UP000515928">
    <property type="component" value="Chromosome"/>
</dbReference>
<keyword evidence="2" id="KW-1133">Transmembrane helix</keyword>
<dbReference type="RefSeq" id="WP_187533630.1">
    <property type="nucleotide sequence ID" value="NZ_CBCSHU010000010.1"/>
</dbReference>
<accession>A0A7G9RY27</accession>
<feature type="transmembrane region" description="Helical" evidence="2">
    <location>
        <begin position="53"/>
        <end position="85"/>
    </location>
</feature>
<keyword evidence="2" id="KW-0472">Membrane</keyword>
<feature type="transmembrane region" description="Helical" evidence="2">
    <location>
        <begin position="120"/>
        <end position="137"/>
    </location>
</feature>
<dbReference type="AlphaFoldDB" id="A0A7G9RY27"/>